<dbReference type="HAMAP" id="MF_00551">
    <property type="entry name" value="Uridine_kinase"/>
    <property type="match status" value="1"/>
</dbReference>
<gene>
    <name evidence="16" type="primary">udk</name>
    <name evidence="19" type="ORF">SAMN05216565_10663</name>
</gene>
<dbReference type="SUPFAM" id="SSF52540">
    <property type="entry name" value="P-loop containing nucleoside triphosphate hydrolases"/>
    <property type="match status" value="1"/>
</dbReference>
<organism evidence="19 20">
    <name type="scientific">Litchfieldia salsa</name>
    <dbReference type="NCBI Taxonomy" id="930152"/>
    <lineage>
        <taxon>Bacteria</taxon>
        <taxon>Bacillati</taxon>
        <taxon>Bacillota</taxon>
        <taxon>Bacilli</taxon>
        <taxon>Bacillales</taxon>
        <taxon>Bacillaceae</taxon>
        <taxon>Litchfieldia</taxon>
    </lineage>
</organism>
<dbReference type="EMBL" id="FNJU01000006">
    <property type="protein sequence ID" value="SDP74345.1"/>
    <property type="molecule type" value="Genomic_DNA"/>
</dbReference>
<dbReference type="EC" id="2.7.1.48" evidence="5 16"/>
<comment type="similarity">
    <text evidence="4 16 17">Belongs to the uridine kinase family.</text>
</comment>
<keyword evidence="10 16" id="KW-0418">Kinase</keyword>
<evidence type="ECO:0000256" key="4">
    <source>
        <dbReference type="ARBA" id="ARBA00005408"/>
    </source>
</evidence>
<evidence type="ECO:0000256" key="10">
    <source>
        <dbReference type="ARBA" id="ARBA00022777"/>
    </source>
</evidence>
<evidence type="ECO:0000259" key="18">
    <source>
        <dbReference type="Pfam" id="PF00485"/>
    </source>
</evidence>
<dbReference type="UniPathway" id="UPA00579">
    <property type="reaction ID" value="UER00640"/>
</dbReference>
<evidence type="ECO:0000256" key="17">
    <source>
        <dbReference type="RuleBase" id="RU003825"/>
    </source>
</evidence>
<keyword evidence="7 16" id="KW-0963">Cytoplasm</keyword>
<sequence>MGKKPIVIGIAGGSGSGKTSVTKAIYEHFRGQSILMIEQDFYYKDQSHLAFEDRLNTNYDHPLAFDNDLLIDHINQLLNYNPIEKPVYDYKYHTRSNDVIIVEPKDVIILEGILVLEDERLRQLMDIKLFVDTDADLRILRRMLRDINDRGRTIESVIEQYVSVVRPMHNQFIEPTKRYADLIIPEGGQNHIAIDLMVTKIQTILEQNSIL</sequence>
<dbReference type="InterPro" id="IPR026008">
    <property type="entry name" value="Uridine_kinase"/>
</dbReference>
<evidence type="ECO:0000256" key="3">
    <source>
        <dbReference type="ARBA" id="ARBA00004784"/>
    </source>
</evidence>
<evidence type="ECO:0000256" key="8">
    <source>
        <dbReference type="ARBA" id="ARBA00022679"/>
    </source>
</evidence>
<keyword evidence="20" id="KW-1185">Reference proteome</keyword>
<protein>
    <recommendedName>
        <fullName evidence="6 16">Uridine kinase</fullName>
        <ecNumber evidence="5 16">2.7.1.48</ecNumber>
    </recommendedName>
    <alternativeName>
        <fullName evidence="12 16">Cytidine monophosphokinase</fullName>
    </alternativeName>
    <alternativeName>
        <fullName evidence="13 16">Uridine monophosphokinase</fullName>
    </alternativeName>
</protein>
<comment type="pathway">
    <text evidence="3 16 17">Pyrimidine metabolism; CTP biosynthesis via salvage pathway; CTP from cytidine: step 1/3.</text>
</comment>
<evidence type="ECO:0000256" key="12">
    <source>
        <dbReference type="ARBA" id="ARBA00030641"/>
    </source>
</evidence>
<keyword evidence="8 16" id="KW-0808">Transferase</keyword>
<dbReference type="NCBIfam" id="TIGR00235">
    <property type="entry name" value="udk"/>
    <property type="match status" value="1"/>
</dbReference>
<dbReference type="InterPro" id="IPR027417">
    <property type="entry name" value="P-loop_NTPase"/>
</dbReference>
<dbReference type="GO" id="GO:0044206">
    <property type="term" value="P:UMP salvage"/>
    <property type="evidence" value="ECO:0007669"/>
    <property type="project" value="UniProtKB-UniRule"/>
</dbReference>
<evidence type="ECO:0000256" key="11">
    <source>
        <dbReference type="ARBA" id="ARBA00022840"/>
    </source>
</evidence>
<dbReference type="STRING" id="930152.SAMN05216565_10663"/>
<evidence type="ECO:0000256" key="5">
    <source>
        <dbReference type="ARBA" id="ARBA00012137"/>
    </source>
</evidence>
<dbReference type="Gene3D" id="3.40.50.300">
    <property type="entry name" value="P-loop containing nucleotide triphosphate hydrolases"/>
    <property type="match status" value="1"/>
</dbReference>
<dbReference type="InterPro" id="IPR000764">
    <property type="entry name" value="Uridine_kinase-like"/>
</dbReference>
<dbReference type="UniPathway" id="UPA00574">
    <property type="reaction ID" value="UER00637"/>
</dbReference>
<dbReference type="GO" id="GO:0043771">
    <property type="term" value="F:cytidine kinase activity"/>
    <property type="evidence" value="ECO:0007669"/>
    <property type="project" value="RHEA"/>
</dbReference>
<dbReference type="GO" id="GO:0005737">
    <property type="term" value="C:cytoplasm"/>
    <property type="evidence" value="ECO:0007669"/>
    <property type="project" value="UniProtKB-SubCell"/>
</dbReference>
<dbReference type="CDD" id="cd02023">
    <property type="entry name" value="UMPK"/>
    <property type="match status" value="1"/>
</dbReference>
<dbReference type="PRINTS" id="PR00988">
    <property type="entry name" value="URIDINKINASE"/>
</dbReference>
<evidence type="ECO:0000256" key="16">
    <source>
        <dbReference type="HAMAP-Rule" id="MF_00551"/>
    </source>
</evidence>
<proteinExistence type="inferred from homology"/>
<comment type="catalytic activity">
    <reaction evidence="15 16 17">
        <text>uridine + ATP = UMP + ADP + H(+)</text>
        <dbReference type="Rhea" id="RHEA:16825"/>
        <dbReference type="ChEBI" id="CHEBI:15378"/>
        <dbReference type="ChEBI" id="CHEBI:16704"/>
        <dbReference type="ChEBI" id="CHEBI:30616"/>
        <dbReference type="ChEBI" id="CHEBI:57865"/>
        <dbReference type="ChEBI" id="CHEBI:456216"/>
        <dbReference type="EC" id="2.7.1.48"/>
    </reaction>
</comment>
<evidence type="ECO:0000313" key="20">
    <source>
        <dbReference type="Proteomes" id="UP000199159"/>
    </source>
</evidence>
<name>A0A1H0V7X9_9BACI</name>
<evidence type="ECO:0000256" key="2">
    <source>
        <dbReference type="ARBA" id="ARBA00004690"/>
    </source>
</evidence>
<dbReference type="AlphaFoldDB" id="A0A1H0V7X9"/>
<dbReference type="OrthoDB" id="9777642at2"/>
<evidence type="ECO:0000313" key="19">
    <source>
        <dbReference type="EMBL" id="SDP74345.1"/>
    </source>
</evidence>
<keyword evidence="11 16" id="KW-0067">ATP-binding</keyword>
<dbReference type="InterPro" id="IPR006083">
    <property type="entry name" value="PRK/URK"/>
</dbReference>
<dbReference type="PANTHER" id="PTHR10285">
    <property type="entry name" value="URIDINE KINASE"/>
    <property type="match status" value="1"/>
</dbReference>
<feature type="binding site" evidence="16">
    <location>
        <begin position="12"/>
        <end position="19"/>
    </location>
    <ligand>
        <name>ATP</name>
        <dbReference type="ChEBI" id="CHEBI:30616"/>
    </ligand>
</feature>
<evidence type="ECO:0000256" key="7">
    <source>
        <dbReference type="ARBA" id="ARBA00022490"/>
    </source>
</evidence>
<evidence type="ECO:0000256" key="9">
    <source>
        <dbReference type="ARBA" id="ARBA00022741"/>
    </source>
</evidence>
<reference evidence="20" key="1">
    <citation type="submission" date="2016-10" db="EMBL/GenBank/DDBJ databases">
        <authorList>
            <person name="Varghese N."/>
            <person name="Submissions S."/>
        </authorList>
    </citation>
    <scope>NUCLEOTIDE SEQUENCE [LARGE SCALE GENOMIC DNA]</scope>
    <source>
        <strain evidence="20">IBRC-M10078</strain>
    </source>
</reference>
<evidence type="ECO:0000256" key="1">
    <source>
        <dbReference type="ARBA" id="ARBA00004496"/>
    </source>
</evidence>
<evidence type="ECO:0000256" key="6">
    <source>
        <dbReference type="ARBA" id="ARBA00021478"/>
    </source>
</evidence>
<evidence type="ECO:0000256" key="15">
    <source>
        <dbReference type="ARBA" id="ARBA00048909"/>
    </source>
</evidence>
<dbReference type="RefSeq" id="WP_090854930.1">
    <property type="nucleotide sequence ID" value="NZ_FNJU01000006.1"/>
</dbReference>
<dbReference type="Pfam" id="PF00485">
    <property type="entry name" value="PRK"/>
    <property type="match status" value="1"/>
</dbReference>
<dbReference type="Proteomes" id="UP000199159">
    <property type="component" value="Unassembled WGS sequence"/>
</dbReference>
<accession>A0A1H0V7X9</accession>
<dbReference type="GO" id="GO:0004849">
    <property type="term" value="F:uridine kinase activity"/>
    <property type="evidence" value="ECO:0007669"/>
    <property type="project" value="UniProtKB-UniRule"/>
</dbReference>
<dbReference type="GO" id="GO:0005524">
    <property type="term" value="F:ATP binding"/>
    <property type="evidence" value="ECO:0007669"/>
    <property type="project" value="UniProtKB-UniRule"/>
</dbReference>
<evidence type="ECO:0000256" key="14">
    <source>
        <dbReference type="ARBA" id="ARBA00047436"/>
    </source>
</evidence>
<dbReference type="NCBIfam" id="NF004018">
    <property type="entry name" value="PRK05480.1"/>
    <property type="match status" value="1"/>
</dbReference>
<comment type="subcellular location">
    <subcellularLocation>
        <location evidence="1 16 17">Cytoplasm</location>
    </subcellularLocation>
</comment>
<keyword evidence="9 16" id="KW-0547">Nucleotide-binding</keyword>
<dbReference type="GO" id="GO:0044211">
    <property type="term" value="P:CTP salvage"/>
    <property type="evidence" value="ECO:0007669"/>
    <property type="project" value="UniProtKB-UniRule"/>
</dbReference>
<comment type="catalytic activity">
    <reaction evidence="14 17">
        <text>cytidine + ATP = CMP + ADP + H(+)</text>
        <dbReference type="Rhea" id="RHEA:24674"/>
        <dbReference type="ChEBI" id="CHEBI:15378"/>
        <dbReference type="ChEBI" id="CHEBI:17562"/>
        <dbReference type="ChEBI" id="CHEBI:30616"/>
        <dbReference type="ChEBI" id="CHEBI:60377"/>
        <dbReference type="ChEBI" id="CHEBI:456216"/>
        <dbReference type="EC" id="2.7.1.48"/>
    </reaction>
</comment>
<comment type="pathway">
    <text evidence="2 16 17">Pyrimidine metabolism; UMP biosynthesis via salvage pathway; UMP from uridine: step 1/1.</text>
</comment>
<feature type="domain" description="Phosphoribulokinase/uridine kinase" evidence="18">
    <location>
        <begin position="7"/>
        <end position="192"/>
    </location>
</feature>
<evidence type="ECO:0000256" key="13">
    <source>
        <dbReference type="ARBA" id="ARBA00031452"/>
    </source>
</evidence>